<feature type="domain" description="DUF8193" evidence="2">
    <location>
        <begin position="25"/>
        <end position="246"/>
    </location>
</feature>
<keyword evidence="1" id="KW-0732">Signal</keyword>
<dbReference type="InterPro" id="IPR058508">
    <property type="entry name" value="DUF8195"/>
</dbReference>
<dbReference type="Pfam" id="PF26614">
    <property type="entry name" value="DUF8194"/>
    <property type="match status" value="1"/>
</dbReference>
<dbReference type="EMBL" id="SVNY01000006">
    <property type="protein sequence ID" value="MBE6834293.1"/>
    <property type="molecule type" value="Genomic_DNA"/>
</dbReference>
<dbReference type="InterPro" id="IPR058506">
    <property type="entry name" value="DUF8193"/>
</dbReference>
<reference evidence="5" key="1">
    <citation type="submission" date="2019-04" db="EMBL/GenBank/DDBJ databases">
        <title>Evolution of Biomass-Degrading Anaerobic Consortia Revealed by Metagenomics.</title>
        <authorList>
            <person name="Peng X."/>
        </authorList>
    </citation>
    <scope>NUCLEOTIDE SEQUENCE</scope>
    <source>
        <strain evidence="5">SIG551</strain>
    </source>
</reference>
<feature type="domain" description="DUF8194" evidence="3">
    <location>
        <begin position="262"/>
        <end position="350"/>
    </location>
</feature>
<dbReference type="AlphaFoldDB" id="A0A928KTC1"/>
<dbReference type="Pfam" id="PF26615">
    <property type="entry name" value="DUF8195"/>
    <property type="match status" value="1"/>
</dbReference>
<name>A0A928KTC1_9FIRM</name>
<protein>
    <submittedName>
        <fullName evidence="5">Uncharacterized protein</fullName>
    </submittedName>
</protein>
<sequence length="585" mass="64971">MKRIVSVLLCLILLFSAFPTLVFAEGEGNVDNGGGGMGNGEAGQNFWNPGQDGVRITVVRSSDNKPVTTPIDLTNKNESNIFCHFNKKSKLHYKSGASLVANVSDKYTYKVPKKGLPTIIEDNGTANIDAIRSYFTDEGVIRNLAEVVGASYETITNGNYKLLIEPIAYITFGGQRYAMTATEAALYDQKLSGGLRAKMKDLSHKNLPLAMFLEKADLGYPAYTGSRTSAQSNSTIIASLGLGVVKFREDDGEDPDDPVITANYTYRVDTDVVTSVELRTSSEINPDSPAKVTFKIGSTTYRVTNIVIPEDESQLVWVKWHTPSTPQTVNISVSSNKGSLSATSIAAKVENLDTHVPPDPTAKDRNDGFKAADLPSKPEYLSRSWGIWSARWHEYLVWHEHWVKRHHADGSVDWVDKGKWVDEGWWDWTFNKYKASLTANMSLLPDDKAPTARGKVMKSGYGVKVSVTGDVDGSAPNSHITGLQTAVAYFPEFQYKSYWRLLDLTRSGNPSTLQFKNNKYSTYSQKVQRRVHFTPLWFPDSKYEVSVYAFDAWTPAGMLVANLSDYVTIRGNVYDDWHVGPQLVD</sequence>
<organism evidence="5 6">
    <name type="scientific">Faecalispora sporosphaeroides</name>
    <dbReference type="NCBI Taxonomy" id="1549"/>
    <lineage>
        <taxon>Bacteria</taxon>
        <taxon>Bacillati</taxon>
        <taxon>Bacillota</taxon>
        <taxon>Clostridia</taxon>
        <taxon>Eubacteriales</taxon>
        <taxon>Oscillospiraceae</taxon>
        <taxon>Faecalispora</taxon>
    </lineage>
</organism>
<proteinExistence type="predicted"/>
<dbReference type="Proteomes" id="UP000754750">
    <property type="component" value="Unassembled WGS sequence"/>
</dbReference>
<dbReference type="Pfam" id="PF26613">
    <property type="entry name" value="DUF8193"/>
    <property type="match status" value="1"/>
</dbReference>
<evidence type="ECO:0000259" key="4">
    <source>
        <dbReference type="Pfam" id="PF26615"/>
    </source>
</evidence>
<feature type="domain" description="DUF8195" evidence="4">
    <location>
        <begin position="356"/>
        <end position="577"/>
    </location>
</feature>
<gene>
    <name evidence="5" type="ORF">E7512_12075</name>
</gene>
<feature type="signal peptide" evidence="1">
    <location>
        <begin position="1"/>
        <end position="24"/>
    </location>
</feature>
<evidence type="ECO:0000256" key="1">
    <source>
        <dbReference type="SAM" id="SignalP"/>
    </source>
</evidence>
<comment type="caution">
    <text evidence="5">The sequence shown here is derived from an EMBL/GenBank/DDBJ whole genome shotgun (WGS) entry which is preliminary data.</text>
</comment>
<evidence type="ECO:0000259" key="2">
    <source>
        <dbReference type="Pfam" id="PF26613"/>
    </source>
</evidence>
<feature type="chain" id="PRO_5036689772" evidence="1">
    <location>
        <begin position="25"/>
        <end position="585"/>
    </location>
</feature>
<evidence type="ECO:0000313" key="5">
    <source>
        <dbReference type="EMBL" id="MBE6834293.1"/>
    </source>
</evidence>
<accession>A0A928KTC1</accession>
<dbReference type="RefSeq" id="WP_326840801.1">
    <property type="nucleotide sequence ID" value="NZ_SVNY01000006.1"/>
</dbReference>
<dbReference type="InterPro" id="IPR058507">
    <property type="entry name" value="DUF8194"/>
</dbReference>
<evidence type="ECO:0000259" key="3">
    <source>
        <dbReference type="Pfam" id="PF26614"/>
    </source>
</evidence>
<evidence type="ECO:0000313" key="6">
    <source>
        <dbReference type="Proteomes" id="UP000754750"/>
    </source>
</evidence>